<evidence type="ECO:0000313" key="2">
    <source>
        <dbReference type="RefSeq" id="XP_068077695.2"/>
    </source>
</evidence>
<dbReference type="InterPro" id="IPR011333">
    <property type="entry name" value="SKP1/BTB/POZ_sf"/>
</dbReference>
<accession>A0AB32TUL4</accession>
<proteinExistence type="predicted"/>
<reference evidence="2" key="1">
    <citation type="submission" date="2025-08" db="UniProtKB">
        <authorList>
            <consortium name="RefSeq"/>
        </authorList>
    </citation>
    <scope>IDENTIFICATION</scope>
    <source>
        <strain evidence="2">Tuebingen</strain>
        <tissue evidence="2">Fibroblasts and whole tissue</tissue>
    </source>
</reference>
<keyword evidence="1" id="KW-1185">Reference proteome</keyword>
<dbReference type="PROSITE" id="PS50097">
    <property type="entry name" value="BTB"/>
    <property type="match status" value="1"/>
</dbReference>
<name>A0AB32TUL4_DANRE</name>
<dbReference type="PANTHER" id="PTHR47639">
    <property type="entry name" value="BTB/POZ DOMAIN-CONTAINING PROTEIN 18"/>
    <property type="match status" value="1"/>
</dbReference>
<dbReference type="InterPro" id="IPR042915">
    <property type="entry name" value="BTBD18"/>
</dbReference>
<dbReference type="GO" id="GO:0032968">
    <property type="term" value="P:positive regulation of transcription elongation by RNA polymerase II"/>
    <property type="evidence" value="ECO:0007669"/>
    <property type="project" value="InterPro"/>
</dbReference>
<dbReference type="KEGG" id="dre:137495814"/>
<dbReference type="Proteomes" id="UP000000437">
    <property type="component" value="Chromosome 1"/>
</dbReference>
<dbReference type="RefSeq" id="XP_068077695.2">
    <property type="nucleotide sequence ID" value="XM_068221594.2"/>
</dbReference>
<dbReference type="AlphaFoldDB" id="A0AB32TUL4"/>
<dbReference type="SUPFAM" id="SSF54695">
    <property type="entry name" value="POZ domain"/>
    <property type="match status" value="1"/>
</dbReference>
<dbReference type="InterPro" id="IPR000210">
    <property type="entry name" value="BTB/POZ_dom"/>
</dbReference>
<gene>
    <name evidence="2" type="primary">LOC137495814</name>
</gene>
<protein>
    <submittedName>
        <fullName evidence="2">Uncharacterized protein isoform X1</fullName>
    </submittedName>
</protein>
<organism evidence="1 2">
    <name type="scientific">Danio rerio</name>
    <name type="common">Zebrafish</name>
    <name type="synonym">Brachydanio rerio</name>
    <dbReference type="NCBI Taxonomy" id="7955"/>
    <lineage>
        <taxon>Eukaryota</taxon>
        <taxon>Metazoa</taxon>
        <taxon>Chordata</taxon>
        <taxon>Craniata</taxon>
        <taxon>Vertebrata</taxon>
        <taxon>Euteleostomi</taxon>
        <taxon>Actinopterygii</taxon>
        <taxon>Neopterygii</taxon>
        <taxon>Teleostei</taxon>
        <taxon>Ostariophysi</taxon>
        <taxon>Cypriniformes</taxon>
        <taxon>Danionidae</taxon>
        <taxon>Danioninae</taxon>
        <taxon>Danio</taxon>
    </lineage>
</organism>
<dbReference type="SMART" id="SM00225">
    <property type="entry name" value="BTB"/>
    <property type="match status" value="1"/>
</dbReference>
<sequence>MWKYQHPDFALFLLGELQKQQQGSVFCDTLLQTEGVCVPAHSCVLAALSPVFSRILSSSPAPHAGQNRLLNLEAVGSHALLKLVGFLYTGEMEIESWSEHERIMAAALRLGLRSLLEKKRVLVKKGVLETGVQTEDCPRSQESEIVPEPLKVQNSTATSVQTCGLLDHELPPSSLHDEANGTEGFNLVNKVTGLSHADHTEASVANRRNTKTKRSWKTAKRESQFRRITRQQTQIKVYNIEGTKTKQIEVVERSRRVSGKDFQKLLEKKRGISEPKEAQVDQLKVKIKLSRRRGACWESNLLVSVQGESENAEEVKECAPQTQSCPSGTLPGQSLGTLTPPTDLTISPSNSSTHASSDKCLRTPHHVLVSSPLDIPALPSSSPQAEESDEQIAMLLEDMFMMGLNILPLMPLERNLDEQAQLDPLQDLKGGQRGSSQSACLFVQGSEPEMRKSDVSKKTAPVGSPGEKSEDSIDFQNRSSTNAVELLLSPGQDNLNTVNNLETVVRNSDPSLVEGLFLTPKTTVAPNQPSSGANPMTYIPAEWPEFKLLRCLSPLESENGDSDTPKQNPSHRQDPEMQNYPFWLSESPVKLDFPLSSMINSSCPRSQRDHIACQNRSRPDLKETQKLKTSCSQNSLTHGSSSSLIQPDVSDATQQSKQRETGGQTQRSTANQCQNHENEAEVQLMESKSDDLLTNNARRVSARIINSNRKMAVEGKRKTDTSSPIRRKRPKITNAKQHKHVDVVPKRKVTRVAKSRRGRPRKFKIPDVSLCNNEILPSGQGDCEVEKTKTNCEIEHRELSVLQASTEMKMADVNANSAMVNSQVKHTDHGKGPSILDQIFHQTLPSLTSQSSQTIGQQQTSNLQDSSFWLQESRGGKSEDKNSKLATNSIKQIDHGICAKEEAMINDVVHKEVFANQTKSLLPCPEEDVITELNNAPSIPNIQDQIIEISVPLTFAEDIVKDIMMPGDDQDEMLHMKTGCVVTTNELTEIEVNLCENSQPNLAPNEPSSEVMDNEKDMDQGVKWLTDCLEDIEEDLGTYKDIEMPEEVSEETDILRAHKFVKEKALLASGDVCWENTNGWDDDNDEINVEEDQYSAEAAEDKELNEGRIASPMIADDPSNRVLTAKNTQEIISTDAACVQTEAKSIEKPHVCTEEVSTLLPSSDSKEDTQPDEEDIEVDVEGSVGSPLGLLAARQIVRLTIESPLDLEDESEDDEEEEEVDVTGEETD</sequence>
<dbReference type="PANTHER" id="PTHR47639:SF1">
    <property type="entry name" value="BTB_POZ DOMAIN-CONTAINING PROTEIN 18"/>
    <property type="match status" value="1"/>
</dbReference>
<dbReference type="Pfam" id="PF00651">
    <property type="entry name" value="BTB"/>
    <property type="match status" value="1"/>
</dbReference>
<dbReference type="Gene3D" id="3.30.710.10">
    <property type="entry name" value="Potassium Channel Kv1.1, Chain A"/>
    <property type="match status" value="1"/>
</dbReference>
<evidence type="ECO:0000313" key="1">
    <source>
        <dbReference type="Proteomes" id="UP000000437"/>
    </source>
</evidence>